<protein>
    <recommendedName>
        <fullName evidence="13">Fluoride-specific ion channel FluC</fullName>
    </recommendedName>
</protein>
<comment type="catalytic activity">
    <reaction evidence="11">
        <text>fluoride(in) = fluoride(out)</text>
        <dbReference type="Rhea" id="RHEA:76159"/>
        <dbReference type="ChEBI" id="CHEBI:17051"/>
    </reaction>
    <physiologicalReaction direction="left-to-right" evidence="11">
        <dbReference type="Rhea" id="RHEA:76160"/>
    </physiologicalReaction>
</comment>
<keyword evidence="4 13" id="KW-0812">Transmembrane</keyword>
<comment type="caution">
    <text evidence="14">The sequence shown here is derived from an EMBL/GenBank/DDBJ whole genome shotgun (WGS) entry which is preliminary data.</text>
</comment>
<comment type="subcellular location">
    <subcellularLocation>
        <location evidence="1 13">Cell membrane</location>
        <topology evidence="1 13">Multi-pass membrane protein</topology>
    </subcellularLocation>
</comment>
<evidence type="ECO:0000256" key="5">
    <source>
        <dbReference type="ARBA" id="ARBA00022723"/>
    </source>
</evidence>
<evidence type="ECO:0000256" key="9">
    <source>
        <dbReference type="ARBA" id="ARBA00023303"/>
    </source>
</evidence>
<dbReference type="PANTHER" id="PTHR28259">
    <property type="entry name" value="FLUORIDE EXPORT PROTEIN 1-RELATED"/>
    <property type="match status" value="1"/>
</dbReference>
<name>A0ABP4W448_9MICO</name>
<evidence type="ECO:0000313" key="14">
    <source>
        <dbReference type="EMBL" id="GAA1744440.1"/>
    </source>
</evidence>
<evidence type="ECO:0000256" key="11">
    <source>
        <dbReference type="ARBA" id="ARBA00035585"/>
    </source>
</evidence>
<comment type="similarity">
    <text evidence="10 13">Belongs to the fluoride channel Fluc/FEX (TC 1.A.43) family.</text>
</comment>
<proteinExistence type="inferred from homology"/>
<keyword evidence="2 13" id="KW-0813">Transport</keyword>
<sequence>MSLLLVCVAGGLGAIARFTVDGLICRHRRGALPLGTLVINIGGSFLLGLVTGLAVRHAGFPAAVESAVGTGFCGGFTTFSTASVDVLSLWEADGPRPGITYAVLTLAGSVLGAALGWWAGSIG</sequence>
<accession>A0ABP4W448</accession>
<feature type="binding site" evidence="13">
    <location>
        <position position="74"/>
    </location>
    <ligand>
        <name>Na(+)</name>
        <dbReference type="ChEBI" id="CHEBI:29101"/>
        <note>structural</note>
    </ligand>
</feature>
<evidence type="ECO:0000313" key="15">
    <source>
        <dbReference type="Proteomes" id="UP001501475"/>
    </source>
</evidence>
<dbReference type="RefSeq" id="WP_344060657.1">
    <property type="nucleotide sequence ID" value="NZ_BAAAPN010000003.1"/>
</dbReference>
<feature type="transmembrane region" description="Helical" evidence="13">
    <location>
        <begin position="67"/>
        <end position="87"/>
    </location>
</feature>
<evidence type="ECO:0000256" key="7">
    <source>
        <dbReference type="ARBA" id="ARBA00023065"/>
    </source>
</evidence>
<gene>
    <name evidence="14" type="primary">crcB_2</name>
    <name evidence="13" type="synonym">crcB</name>
    <name evidence="13" type="synonym">fluC</name>
    <name evidence="14" type="ORF">GCM10009810_01340</name>
</gene>
<dbReference type="InterPro" id="IPR003691">
    <property type="entry name" value="FluC"/>
</dbReference>
<dbReference type="Proteomes" id="UP001501475">
    <property type="component" value="Unassembled WGS sequence"/>
</dbReference>
<keyword evidence="6 13" id="KW-1133">Transmembrane helix</keyword>
<evidence type="ECO:0000256" key="10">
    <source>
        <dbReference type="ARBA" id="ARBA00035120"/>
    </source>
</evidence>
<keyword evidence="9 13" id="KW-0407">Ion channel</keyword>
<evidence type="ECO:0000256" key="3">
    <source>
        <dbReference type="ARBA" id="ARBA00022475"/>
    </source>
</evidence>
<evidence type="ECO:0000256" key="2">
    <source>
        <dbReference type="ARBA" id="ARBA00022448"/>
    </source>
</evidence>
<keyword evidence="7 13" id="KW-0406">Ion transport</keyword>
<evidence type="ECO:0000256" key="6">
    <source>
        <dbReference type="ARBA" id="ARBA00022989"/>
    </source>
</evidence>
<comment type="function">
    <text evidence="12 13">Fluoride-specific ion channel. Important for reducing fluoride concentration in the cell, thus reducing its toxicity.</text>
</comment>
<keyword evidence="8 13" id="KW-0472">Membrane</keyword>
<keyword evidence="3 13" id="KW-1003">Cell membrane</keyword>
<evidence type="ECO:0000256" key="8">
    <source>
        <dbReference type="ARBA" id="ARBA00023136"/>
    </source>
</evidence>
<comment type="activity regulation">
    <text evidence="13">Na(+) is not transported, but it plays an essential structural role and its presence is essential for fluoride channel function.</text>
</comment>
<evidence type="ECO:0000256" key="13">
    <source>
        <dbReference type="HAMAP-Rule" id="MF_00454"/>
    </source>
</evidence>
<reference evidence="15" key="1">
    <citation type="journal article" date="2019" name="Int. J. Syst. Evol. Microbiol.">
        <title>The Global Catalogue of Microorganisms (GCM) 10K type strain sequencing project: providing services to taxonomists for standard genome sequencing and annotation.</title>
        <authorList>
            <consortium name="The Broad Institute Genomics Platform"/>
            <consortium name="The Broad Institute Genome Sequencing Center for Infectious Disease"/>
            <person name="Wu L."/>
            <person name="Ma J."/>
        </authorList>
    </citation>
    <scope>NUCLEOTIDE SEQUENCE [LARGE SCALE GENOMIC DNA]</scope>
    <source>
        <strain evidence="15">JCM 15591</strain>
    </source>
</reference>
<organism evidence="14 15">
    <name type="scientific">Nostocoides vanveenii</name>
    <dbReference type="NCBI Taxonomy" id="330835"/>
    <lineage>
        <taxon>Bacteria</taxon>
        <taxon>Bacillati</taxon>
        <taxon>Actinomycetota</taxon>
        <taxon>Actinomycetes</taxon>
        <taxon>Micrococcales</taxon>
        <taxon>Intrasporangiaceae</taxon>
        <taxon>Nostocoides</taxon>
    </lineage>
</organism>
<dbReference type="NCBIfam" id="TIGR00494">
    <property type="entry name" value="crcB"/>
    <property type="match status" value="1"/>
</dbReference>
<evidence type="ECO:0000256" key="1">
    <source>
        <dbReference type="ARBA" id="ARBA00004651"/>
    </source>
</evidence>
<keyword evidence="13" id="KW-0915">Sodium</keyword>
<dbReference type="PANTHER" id="PTHR28259:SF16">
    <property type="entry name" value="FLUORIDE-SPECIFIC ION CHANNEL FLUC 2"/>
    <property type="match status" value="1"/>
</dbReference>
<dbReference type="EMBL" id="BAAAPN010000003">
    <property type="protein sequence ID" value="GAA1744440.1"/>
    <property type="molecule type" value="Genomic_DNA"/>
</dbReference>
<feature type="transmembrane region" description="Helical" evidence="13">
    <location>
        <begin position="99"/>
        <end position="119"/>
    </location>
</feature>
<dbReference type="HAMAP" id="MF_00454">
    <property type="entry name" value="FluC"/>
    <property type="match status" value="1"/>
</dbReference>
<feature type="transmembrane region" description="Helical" evidence="13">
    <location>
        <begin position="32"/>
        <end position="55"/>
    </location>
</feature>
<feature type="binding site" evidence="13">
    <location>
        <position position="77"/>
    </location>
    <ligand>
        <name>Na(+)</name>
        <dbReference type="ChEBI" id="CHEBI:29101"/>
        <note>structural</note>
    </ligand>
</feature>
<evidence type="ECO:0000256" key="12">
    <source>
        <dbReference type="ARBA" id="ARBA00049940"/>
    </source>
</evidence>
<dbReference type="Pfam" id="PF02537">
    <property type="entry name" value="CRCB"/>
    <property type="match status" value="1"/>
</dbReference>
<keyword evidence="15" id="KW-1185">Reference proteome</keyword>
<evidence type="ECO:0000256" key="4">
    <source>
        <dbReference type="ARBA" id="ARBA00022692"/>
    </source>
</evidence>
<keyword evidence="5 13" id="KW-0479">Metal-binding</keyword>